<dbReference type="OMA" id="RQAHCAW"/>
<dbReference type="AlphaFoldDB" id="A0A2W1BID7"/>
<dbReference type="SMART" id="SM00028">
    <property type="entry name" value="TPR"/>
    <property type="match status" value="4"/>
</dbReference>
<evidence type="ECO:0000256" key="8">
    <source>
        <dbReference type="ARBA" id="ARBA00048985"/>
    </source>
</evidence>
<keyword evidence="5" id="KW-0808">Transferase</keyword>
<dbReference type="Gene3D" id="1.25.40.10">
    <property type="entry name" value="Tetratricopeptide repeat domain"/>
    <property type="match status" value="2"/>
</dbReference>
<name>A0A2W1BID7_HELAM</name>
<keyword evidence="6" id="KW-0949">S-adenosyl-L-methionine</keyword>
<dbReference type="SUPFAM" id="SSF48452">
    <property type="entry name" value="TPR-like"/>
    <property type="match status" value="1"/>
</dbReference>
<dbReference type="InterPro" id="IPR046341">
    <property type="entry name" value="SET_dom_sf"/>
</dbReference>
<evidence type="ECO:0000256" key="3">
    <source>
        <dbReference type="ARBA" id="ARBA00022490"/>
    </source>
</evidence>
<keyword evidence="7" id="KW-0539">Nucleus</keyword>
<accession>A0A2W1BID7</accession>
<organism evidence="10 11">
    <name type="scientific">Helicoverpa armigera</name>
    <name type="common">Cotton bollworm</name>
    <name type="synonym">Heliothis armigera</name>
    <dbReference type="NCBI Taxonomy" id="29058"/>
    <lineage>
        <taxon>Eukaryota</taxon>
        <taxon>Metazoa</taxon>
        <taxon>Ecdysozoa</taxon>
        <taxon>Arthropoda</taxon>
        <taxon>Hexapoda</taxon>
        <taxon>Insecta</taxon>
        <taxon>Pterygota</taxon>
        <taxon>Neoptera</taxon>
        <taxon>Endopterygota</taxon>
        <taxon>Lepidoptera</taxon>
        <taxon>Glossata</taxon>
        <taxon>Ditrysia</taxon>
        <taxon>Noctuoidea</taxon>
        <taxon>Noctuidae</taxon>
        <taxon>Heliothinae</taxon>
        <taxon>Helicoverpa</taxon>
    </lineage>
</organism>
<keyword evidence="3" id="KW-0963">Cytoplasm</keyword>
<dbReference type="Proteomes" id="UP000249218">
    <property type="component" value="Unassembled WGS sequence"/>
</dbReference>
<dbReference type="GO" id="GO:0008757">
    <property type="term" value="F:S-adenosylmethionine-dependent methyltransferase activity"/>
    <property type="evidence" value="ECO:0007669"/>
    <property type="project" value="UniProtKB-ARBA"/>
</dbReference>
<dbReference type="SUPFAM" id="SSF82199">
    <property type="entry name" value="SET domain"/>
    <property type="match status" value="1"/>
</dbReference>
<dbReference type="InterPro" id="IPR001214">
    <property type="entry name" value="SET_dom"/>
</dbReference>
<proteinExistence type="predicted"/>
<protein>
    <recommendedName>
        <fullName evidence="9">SET domain-containing protein</fullName>
    </recommendedName>
</protein>
<dbReference type="GO" id="GO:0042826">
    <property type="term" value="F:histone deacetylase binding"/>
    <property type="evidence" value="ECO:0007669"/>
    <property type="project" value="TreeGrafter"/>
</dbReference>
<dbReference type="CDD" id="cd10536">
    <property type="entry name" value="SET_SMYD4"/>
    <property type="match status" value="1"/>
</dbReference>
<dbReference type="InterPro" id="IPR044421">
    <property type="entry name" value="SMYD4_SET"/>
</dbReference>
<comment type="subcellular location">
    <subcellularLocation>
        <location evidence="2">Cytoplasm</location>
    </subcellularLocation>
    <subcellularLocation>
        <location evidence="1">Nucleus</location>
    </subcellularLocation>
</comment>
<dbReference type="GO" id="GO:0008276">
    <property type="term" value="F:protein methyltransferase activity"/>
    <property type="evidence" value="ECO:0007669"/>
    <property type="project" value="UniProtKB-ARBA"/>
</dbReference>
<keyword evidence="4" id="KW-0489">Methyltransferase</keyword>
<evidence type="ECO:0000256" key="6">
    <source>
        <dbReference type="ARBA" id="ARBA00022691"/>
    </source>
</evidence>
<dbReference type="GO" id="GO:0032259">
    <property type="term" value="P:methylation"/>
    <property type="evidence" value="ECO:0007669"/>
    <property type="project" value="UniProtKB-KW"/>
</dbReference>
<sequence length="823" mass="95251">MERDGLPEDPAKQWEVLLCIIAFEEKKIDRRPDGAIETLTYVFNHKGIRHIFTEWIQQMKLCYDKQMSDEDTSGKNDAISILWRQRGNVKFRAELFEESHKLYTKSILYANKDGPLYPLALANRAAALLRMGKYKDSLRDVQRALKYKYPPEIKHKLFLRRAECYCELGQRTKCIEAMRQAVKYNEMIQLKGLSKVDFDRSYRQLEEKLVDLKYDEPPDELILPDLHLGENDDFKAASNAIELVRNDQYGRHVIVKEPLKRGDVVFAEEPFASVKLRESELPHPYYCDYCCCSEPTMITCKDCSRIVFCDEACYYLASAVFHRWECPGIRANIFQIIGIAHLAFRVMLKYASRGLPKLPEGSIVPTTAAALLAEYDKVDTIAVFKKEYPTFYRMYSLSSNLDSSANTDNIQYALTSTMLTLYLEQNTKFFEFFPGQVGYPLPMSEMKLLCAALIFRSLGQMVTNAHTIMELNTGQRPDMPIPCTASPWRKIGTGVYPAISMMNHSCEPNITNVFYKNTLYIKVIHEMPKGTEILNCYGPHYARASTEERREELKTQYGFNCICPACVDESRKDFVSLFSAYACPSCKGPVTWVGTKMSCHQCPNEFPLQRAQNAAETANAMHAIVNCKRCHKEIKICDIFSTFSRAHEYMHSALRAKTKEERCERMVRSYRLMQQVLYRHHDVLRKAVDDLAMLHAAIGEYSKAIDLIKQNIQSFEYQFGSFSVEVTNEIRKMANLMLGRIMKYLDNPELDERQPMPIRDWIRETVKIAKKANQLMELNFGTWQPMYKALRENEEVLDNLLAGPRFHDHPDCFNYRIQNLNIV</sequence>
<keyword evidence="11" id="KW-1185">Reference proteome</keyword>
<dbReference type="EMBL" id="KZ150173">
    <property type="protein sequence ID" value="PZC72596.1"/>
    <property type="molecule type" value="Genomic_DNA"/>
</dbReference>
<dbReference type="GO" id="GO:0005737">
    <property type="term" value="C:cytoplasm"/>
    <property type="evidence" value="ECO:0007669"/>
    <property type="project" value="UniProtKB-SubCell"/>
</dbReference>
<dbReference type="InterPro" id="IPR019734">
    <property type="entry name" value="TPR_rpt"/>
</dbReference>
<dbReference type="OrthoDB" id="62495at2759"/>
<dbReference type="PANTHER" id="PTHR46165">
    <property type="entry name" value="SET AND MYND DOMAIN-CONTAINING PROTEIN 4"/>
    <property type="match status" value="1"/>
</dbReference>
<evidence type="ECO:0000313" key="10">
    <source>
        <dbReference type="EMBL" id="PZC72596.1"/>
    </source>
</evidence>
<evidence type="ECO:0000256" key="5">
    <source>
        <dbReference type="ARBA" id="ARBA00022679"/>
    </source>
</evidence>
<evidence type="ECO:0000256" key="7">
    <source>
        <dbReference type="ARBA" id="ARBA00023242"/>
    </source>
</evidence>
<reference evidence="10 11" key="1">
    <citation type="journal article" date="2017" name="BMC Biol.">
        <title>Genomic innovations, transcriptional plasticity and gene loss underlying the evolution and divergence of two highly polyphagous and invasive Helicoverpa pest species.</title>
        <authorList>
            <person name="Pearce S.L."/>
            <person name="Clarke D.F."/>
            <person name="East P.D."/>
            <person name="Elfekih S."/>
            <person name="Gordon K.H."/>
            <person name="Jermiin L.S."/>
            <person name="McGaughran A."/>
            <person name="Oakeshott J.G."/>
            <person name="Papanikolaou A."/>
            <person name="Perera O.P."/>
            <person name="Rane R.V."/>
            <person name="Richards S."/>
            <person name="Tay W.T."/>
            <person name="Walsh T.K."/>
            <person name="Anderson A."/>
            <person name="Anderson C.J."/>
            <person name="Asgari S."/>
            <person name="Board P.G."/>
            <person name="Bretschneider A."/>
            <person name="Campbell P.M."/>
            <person name="Chertemps T."/>
            <person name="Christeller J.T."/>
            <person name="Coppin C.W."/>
            <person name="Downes S.J."/>
            <person name="Duan G."/>
            <person name="Farnsworth C.A."/>
            <person name="Good R.T."/>
            <person name="Han L.B."/>
            <person name="Han Y.C."/>
            <person name="Hatje K."/>
            <person name="Horne I."/>
            <person name="Huang Y.P."/>
            <person name="Hughes D.S."/>
            <person name="Jacquin-Joly E."/>
            <person name="James W."/>
            <person name="Jhangiani S."/>
            <person name="Kollmar M."/>
            <person name="Kuwar S.S."/>
            <person name="Li S."/>
            <person name="Liu N.Y."/>
            <person name="Maibeche M.T."/>
            <person name="Miller J.R."/>
            <person name="Montagne N."/>
            <person name="Perry T."/>
            <person name="Qu J."/>
            <person name="Song S.V."/>
            <person name="Sutton G.G."/>
            <person name="Vogel H."/>
            <person name="Walenz B.P."/>
            <person name="Xu W."/>
            <person name="Zhang H.J."/>
            <person name="Zou Z."/>
            <person name="Batterham P."/>
            <person name="Edwards O.R."/>
            <person name="Feyereisen R."/>
            <person name="Gibbs R.A."/>
            <person name="Heckel D.G."/>
            <person name="McGrath A."/>
            <person name="Robin C."/>
            <person name="Scherer S.E."/>
            <person name="Worley K.C."/>
            <person name="Wu Y.D."/>
        </authorList>
    </citation>
    <scope>NUCLEOTIDE SEQUENCE [LARGE SCALE GENOMIC DNA]</scope>
    <source>
        <strain evidence="10">Harm_GR_Male_#8</strain>
        <tissue evidence="10">Whole organism</tissue>
    </source>
</reference>
<gene>
    <name evidence="10" type="primary">HaOG210902</name>
    <name evidence="10" type="ORF">B5X24_HaOG210902</name>
</gene>
<feature type="domain" description="SET" evidence="9">
    <location>
        <begin position="239"/>
        <end position="538"/>
    </location>
</feature>
<evidence type="ECO:0000259" key="9">
    <source>
        <dbReference type="PROSITE" id="PS50280"/>
    </source>
</evidence>
<dbReference type="Pfam" id="PF00856">
    <property type="entry name" value="SET"/>
    <property type="match status" value="1"/>
</dbReference>
<dbReference type="InterPro" id="IPR052097">
    <property type="entry name" value="SET-MYND_domain_protein"/>
</dbReference>
<comment type="catalytic activity">
    <reaction evidence="8">
        <text>L-lysyl-[protein] + S-adenosyl-L-methionine = N(6)-methyl-L-lysyl-[protein] + S-adenosyl-L-homocysteine + H(+)</text>
        <dbReference type="Rhea" id="RHEA:51736"/>
        <dbReference type="Rhea" id="RHEA-COMP:9752"/>
        <dbReference type="Rhea" id="RHEA-COMP:13053"/>
        <dbReference type="ChEBI" id="CHEBI:15378"/>
        <dbReference type="ChEBI" id="CHEBI:29969"/>
        <dbReference type="ChEBI" id="CHEBI:57856"/>
        <dbReference type="ChEBI" id="CHEBI:59789"/>
        <dbReference type="ChEBI" id="CHEBI:61929"/>
    </reaction>
</comment>
<dbReference type="PANTHER" id="PTHR46165:SF2">
    <property type="entry name" value="SET AND MYND DOMAIN-CONTAINING PROTEIN 4"/>
    <property type="match status" value="1"/>
</dbReference>
<evidence type="ECO:0000256" key="2">
    <source>
        <dbReference type="ARBA" id="ARBA00004496"/>
    </source>
</evidence>
<evidence type="ECO:0000256" key="1">
    <source>
        <dbReference type="ARBA" id="ARBA00004123"/>
    </source>
</evidence>
<evidence type="ECO:0000313" key="11">
    <source>
        <dbReference type="Proteomes" id="UP000249218"/>
    </source>
</evidence>
<dbReference type="GO" id="GO:0008170">
    <property type="term" value="F:N-methyltransferase activity"/>
    <property type="evidence" value="ECO:0007669"/>
    <property type="project" value="UniProtKB-ARBA"/>
</dbReference>
<dbReference type="PROSITE" id="PS50280">
    <property type="entry name" value="SET"/>
    <property type="match status" value="1"/>
</dbReference>
<dbReference type="Gene3D" id="2.170.270.10">
    <property type="entry name" value="SET domain"/>
    <property type="match status" value="1"/>
</dbReference>
<dbReference type="InterPro" id="IPR011990">
    <property type="entry name" value="TPR-like_helical_dom_sf"/>
</dbReference>
<dbReference type="GO" id="GO:0005634">
    <property type="term" value="C:nucleus"/>
    <property type="evidence" value="ECO:0007669"/>
    <property type="project" value="UniProtKB-SubCell"/>
</dbReference>
<evidence type="ECO:0000256" key="4">
    <source>
        <dbReference type="ARBA" id="ARBA00022603"/>
    </source>
</evidence>